<dbReference type="RefSeq" id="WP_235068143.1">
    <property type="nucleotide sequence ID" value="NZ_JAKFGM010000003.1"/>
</dbReference>
<feature type="chain" id="PRO_5040960009" evidence="1">
    <location>
        <begin position="26"/>
        <end position="46"/>
    </location>
</feature>
<organism evidence="2 3">
    <name type="scientific">Sphingomonas cremea</name>
    <dbReference type="NCBI Taxonomy" id="2904799"/>
    <lineage>
        <taxon>Bacteria</taxon>
        <taxon>Pseudomonadati</taxon>
        <taxon>Pseudomonadota</taxon>
        <taxon>Alphaproteobacteria</taxon>
        <taxon>Sphingomonadales</taxon>
        <taxon>Sphingomonadaceae</taxon>
        <taxon>Sphingomonas</taxon>
    </lineage>
</organism>
<keyword evidence="3" id="KW-1185">Reference proteome</keyword>
<evidence type="ECO:0000313" key="2">
    <source>
        <dbReference type="EMBL" id="MCF2515507.1"/>
    </source>
</evidence>
<dbReference type="Proteomes" id="UP001139410">
    <property type="component" value="Unassembled WGS sequence"/>
</dbReference>
<feature type="signal peptide" evidence="1">
    <location>
        <begin position="1"/>
        <end position="25"/>
    </location>
</feature>
<protein>
    <submittedName>
        <fullName evidence="2">Entericidin EcnA/B family protein</fullName>
    </submittedName>
</protein>
<dbReference type="AlphaFoldDB" id="A0A9X1QNW5"/>
<sequence length="46" mass="4534">MVRKVTTLLLIGGALAIAACNTVRGAGQDISSAANCTENAINGGNC</sequence>
<reference evidence="2" key="1">
    <citation type="submission" date="2022-01" db="EMBL/GenBank/DDBJ databases">
        <authorList>
            <person name="Jo J.-H."/>
            <person name="Im W.-T."/>
        </authorList>
    </citation>
    <scope>NUCLEOTIDE SEQUENCE</scope>
    <source>
        <strain evidence="2">G124</strain>
    </source>
</reference>
<comment type="caution">
    <text evidence="2">The sequence shown here is derived from an EMBL/GenBank/DDBJ whole genome shotgun (WGS) entry which is preliminary data.</text>
</comment>
<dbReference type="EMBL" id="JAKFGM010000003">
    <property type="protein sequence ID" value="MCF2515507.1"/>
    <property type="molecule type" value="Genomic_DNA"/>
</dbReference>
<evidence type="ECO:0000256" key="1">
    <source>
        <dbReference type="SAM" id="SignalP"/>
    </source>
</evidence>
<keyword evidence="1" id="KW-0732">Signal</keyword>
<dbReference type="PROSITE" id="PS51257">
    <property type="entry name" value="PROKAR_LIPOPROTEIN"/>
    <property type="match status" value="1"/>
</dbReference>
<proteinExistence type="predicted"/>
<gene>
    <name evidence="2" type="ORF">LVY65_10595</name>
</gene>
<evidence type="ECO:0000313" key="3">
    <source>
        <dbReference type="Proteomes" id="UP001139410"/>
    </source>
</evidence>
<accession>A0A9X1QNW5</accession>
<name>A0A9X1QNW5_9SPHN</name>